<reference evidence="1" key="1">
    <citation type="submission" date="2021-06" db="EMBL/GenBank/DDBJ databases">
        <authorList>
            <person name="Kallberg Y."/>
            <person name="Tangrot J."/>
            <person name="Rosling A."/>
        </authorList>
    </citation>
    <scope>NUCLEOTIDE SEQUENCE</scope>
    <source>
        <strain evidence="1">AU212A</strain>
    </source>
</reference>
<gene>
    <name evidence="1" type="ORF">SCALOS_LOCUS3078</name>
</gene>
<dbReference type="EMBL" id="CAJVPM010003135">
    <property type="protein sequence ID" value="CAG8497145.1"/>
    <property type="molecule type" value="Genomic_DNA"/>
</dbReference>
<evidence type="ECO:0000313" key="1">
    <source>
        <dbReference type="EMBL" id="CAG8497145.1"/>
    </source>
</evidence>
<evidence type="ECO:0000313" key="2">
    <source>
        <dbReference type="Proteomes" id="UP000789860"/>
    </source>
</evidence>
<dbReference type="Proteomes" id="UP000789860">
    <property type="component" value="Unassembled WGS sequence"/>
</dbReference>
<name>A0ACA9KWB4_9GLOM</name>
<protein>
    <submittedName>
        <fullName evidence="1">538_t:CDS:1</fullName>
    </submittedName>
</protein>
<accession>A0ACA9KWB4</accession>
<sequence>MSMPSESNDERSLFLQIPASNSDDSMLLPNHKIRRQIALDRIINKIGMGKFQKQLLLLCGLGWLADN</sequence>
<proteinExistence type="predicted"/>
<keyword evidence="2" id="KW-1185">Reference proteome</keyword>
<organism evidence="1 2">
    <name type="scientific">Scutellospora calospora</name>
    <dbReference type="NCBI Taxonomy" id="85575"/>
    <lineage>
        <taxon>Eukaryota</taxon>
        <taxon>Fungi</taxon>
        <taxon>Fungi incertae sedis</taxon>
        <taxon>Mucoromycota</taxon>
        <taxon>Glomeromycotina</taxon>
        <taxon>Glomeromycetes</taxon>
        <taxon>Diversisporales</taxon>
        <taxon>Gigasporaceae</taxon>
        <taxon>Scutellospora</taxon>
    </lineage>
</organism>
<feature type="non-terminal residue" evidence="1">
    <location>
        <position position="67"/>
    </location>
</feature>
<comment type="caution">
    <text evidence="1">The sequence shown here is derived from an EMBL/GenBank/DDBJ whole genome shotgun (WGS) entry which is preliminary data.</text>
</comment>